<proteinExistence type="predicted"/>
<feature type="non-terminal residue" evidence="1">
    <location>
        <position position="278"/>
    </location>
</feature>
<accession>A0ACC1IY48</accession>
<sequence length="278" mass="32291">MAFSTMVLLLFLIVFMLNTMPQYRVKPHWPRFSENINLGTAIYFGVEWLMRFYAYPHPKRYIFEPMSLIDLLSVVPAYATYDPSLGISFGRAKWLRALQILRILRIMRIAEYSVELYVIVRTLKKSLTQILIVMLVITIVMLTACFLMFFSENDYLDVASGQWMRKNRGVVEVSPFQNVFYCLYWGFVTVTTVGYGDLTPVSPWGQVVACLTMVMGVFTVVFPTSIISTNFANEWAAFHKAQKLHQRALLQRETENRRLQLARIWNDANRDYDADPDA</sequence>
<organism evidence="1 2">
    <name type="scientific">Linderina macrospora</name>
    <dbReference type="NCBI Taxonomy" id="4868"/>
    <lineage>
        <taxon>Eukaryota</taxon>
        <taxon>Fungi</taxon>
        <taxon>Fungi incertae sedis</taxon>
        <taxon>Zoopagomycota</taxon>
        <taxon>Kickxellomycotina</taxon>
        <taxon>Kickxellomycetes</taxon>
        <taxon>Kickxellales</taxon>
        <taxon>Kickxellaceae</taxon>
        <taxon>Linderina</taxon>
    </lineage>
</organism>
<evidence type="ECO:0000313" key="1">
    <source>
        <dbReference type="EMBL" id="KAJ1929277.1"/>
    </source>
</evidence>
<comment type="caution">
    <text evidence="1">The sequence shown here is derived from an EMBL/GenBank/DDBJ whole genome shotgun (WGS) entry which is preliminary data.</text>
</comment>
<dbReference type="Proteomes" id="UP001150603">
    <property type="component" value="Unassembled WGS sequence"/>
</dbReference>
<gene>
    <name evidence="1" type="ORF">FBU59_007061</name>
</gene>
<evidence type="ECO:0000313" key="2">
    <source>
        <dbReference type="Proteomes" id="UP001150603"/>
    </source>
</evidence>
<reference evidence="1" key="1">
    <citation type="submission" date="2022-07" db="EMBL/GenBank/DDBJ databases">
        <title>Phylogenomic reconstructions and comparative analyses of Kickxellomycotina fungi.</title>
        <authorList>
            <person name="Reynolds N.K."/>
            <person name="Stajich J.E."/>
            <person name="Barry K."/>
            <person name="Grigoriev I.V."/>
            <person name="Crous P."/>
            <person name="Smith M.E."/>
        </authorList>
    </citation>
    <scope>NUCLEOTIDE SEQUENCE</scope>
    <source>
        <strain evidence="1">NRRL 5244</strain>
    </source>
</reference>
<keyword evidence="2" id="KW-1185">Reference proteome</keyword>
<dbReference type="EMBL" id="JANBPW010006536">
    <property type="protein sequence ID" value="KAJ1929277.1"/>
    <property type="molecule type" value="Genomic_DNA"/>
</dbReference>
<name>A0ACC1IY48_9FUNG</name>
<protein>
    <submittedName>
        <fullName evidence="1">Uncharacterized protein</fullName>
    </submittedName>
</protein>